<proteinExistence type="predicted"/>
<name>A0A8S5MHY1_9CAUD</name>
<protein>
    <submittedName>
        <fullName evidence="1">Uncharacterized protein</fullName>
    </submittedName>
</protein>
<organism evidence="1">
    <name type="scientific">Podoviridae sp. ct1h53</name>
    <dbReference type="NCBI Taxonomy" id="2826536"/>
    <lineage>
        <taxon>Viruses</taxon>
        <taxon>Duplodnaviria</taxon>
        <taxon>Heunggongvirae</taxon>
        <taxon>Uroviricota</taxon>
        <taxon>Caudoviricetes</taxon>
    </lineage>
</organism>
<sequence>MTAAEGYPVDVDWGTQGFYRCNDAGTLPGECADFIFHKCND</sequence>
<evidence type="ECO:0000313" key="1">
    <source>
        <dbReference type="EMBL" id="DAD81515.1"/>
    </source>
</evidence>
<reference evidence="1" key="1">
    <citation type="journal article" date="2021" name="Proc. Natl. Acad. Sci. U.S.A.">
        <title>A Catalog of Tens of Thousands of Viruses from Human Metagenomes Reveals Hidden Associations with Chronic Diseases.</title>
        <authorList>
            <person name="Tisza M.J."/>
            <person name="Buck C.B."/>
        </authorList>
    </citation>
    <scope>NUCLEOTIDE SEQUENCE</scope>
    <source>
        <strain evidence="1">Ct1h53</strain>
    </source>
</reference>
<accession>A0A8S5MHY1</accession>
<dbReference type="EMBL" id="BK014902">
    <property type="protein sequence ID" value="DAD81515.1"/>
    <property type="molecule type" value="Genomic_DNA"/>
</dbReference>